<proteinExistence type="predicted"/>
<dbReference type="EMBL" id="MW021765">
    <property type="protein sequence ID" value="QPX75323.1"/>
    <property type="molecule type" value="Genomic_DNA"/>
</dbReference>
<evidence type="ECO:0000313" key="1">
    <source>
        <dbReference type="EMBL" id="QEG12045.1"/>
    </source>
</evidence>
<dbReference type="EMBL" id="MN013076">
    <property type="protein sequence ID" value="QEG12045.1"/>
    <property type="molecule type" value="Genomic_DNA"/>
</dbReference>
<name>A0A5B9NGI4_9CAUD</name>
<evidence type="ECO:0000313" key="3">
    <source>
        <dbReference type="Proteomes" id="UP000324081"/>
    </source>
</evidence>
<dbReference type="Proteomes" id="UP000324081">
    <property type="component" value="Segment"/>
</dbReference>
<sequence>MNSARVISKAARAEQKRAIAIVESTIPNHPLYRKCKAELIARIKGEKV</sequence>
<keyword evidence="3" id="KW-1185">Reference proteome</keyword>
<evidence type="ECO:0000313" key="4">
    <source>
        <dbReference type="Proteomes" id="UP000595598"/>
    </source>
</evidence>
<reference evidence="1 3" key="1">
    <citation type="submission" date="2019-04" db="EMBL/GenBank/DDBJ databases">
        <authorList>
            <person name="Meek T."/>
            <person name="Sharma R."/>
            <person name="Thurgood T.L."/>
            <person name="Atkinson A.D."/>
            <person name="Fairholm J."/>
            <person name="Brown O."/>
            <person name="Loertscher E."/>
            <person name="Arens D.K."/>
            <person name="Kruger J.L."/>
            <person name="Johnson L."/>
            <person name="Thompson D.W."/>
            <person name="Walker J."/>
            <person name="Casjens S."/>
            <person name="Grose J.H."/>
        </authorList>
    </citation>
    <scope>NUCLEOTIDE SEQUENCE [LARGE SCALE GENOMIC DNA]</scope>
</reference>
<evidence type="ECO:0000313" key="2">
    <source>
        <dbReference type="EMBL" id="QPX75323.1"/>
    </source>
</evidence>
<dbReference type="Proteomes" id="UP000595598">
    <property type="component" value="Segment"/>
</dbReference>
<gene>
    <name evidence="1" type="ORF">GROOT_64</name>
</gene>
<protein>
    <submittedName>
        <fullName evidence="1">Uncharacterized protein</fullName>
    </submittedName>
</protein>
<accession>A0A5B9NGI4</accession>
<reference evidence="2 4" key="2">
    <citation type="submission" date="2020-09" db="EMBL/GenBank/DDBJ databases">
        <authorList>
            <person name="Meek T."/>
            <person name="Sharma R."/>
            <person name="Thurgood T.L."/>
            <person name="Atkinson A.D."/>
            <person name="Fairholm J."/>
            <person name="Brown O.T."/>
            <person name="Loertscher E."/>
            <person name="Arens D.K."/>
            <person name="Kruger J.L."/>
            <person name="Johnson L."/>
            <person name="Thompson D.W."/>
            <person name="Walker J."/>
            <person name="Casjens S.R."/>
            <person name="Grose J.H."/>
        </authorList>
    </citation>
    <scope>NUCLEOTIDE SEQUENCE [LARGE SCALE GENOMIC DNA]</scope>
</reference>
<organism evidence="1 3">
    <name type="scientific">Klebsiella phage vB_KpnS_IMGroot</name>
    <dbReference type="NCBI Taxonomy" id="2591375"/>
    <lineage>
        <taxon>Viruses</taxon>
        <taxon>Duplodnaviria</taxon>
        <taxon>Heunggongvirae</taxon>
        <taxon>Uroviricota</taxon>
        <taxon>Caudoviricetes</taxon>
        <taxon>Drexlerviridae</taxon>
        <taxon>Webervirus</taxon>
        <taxon>Webervirus IMGroot</taxon>
    </lineage>
</organism>